<proteinExistence type="predicted"/>
<dbReference type="Proteomes" id="UP000799118">
    <property type="component" value="Unassembled WGS sequence"/>
</dbReference>
<feature type="region of interest" description="Disordered" evidence="1">
    <location>
        <begin position="1"/>
        <end position="27"/>
    </location>
</feature>
<dbReference type="EMBL" id="ML769404">
    <property type="protein sequence ID" value="KAE9406113.1"/>
    <property type="molecule type" value="Genomic_DNA"/>
</dbReference>
<sequence>MSQPSSEYSPHVSAVRQANGINVQRTHSRRCKCSFIELSLSLRRLYGRGHSSYSQRSSSSLGAIAIPGNSASPQQPPNPSSANQQHPAPPPNNQSANQQPPNQPDQQLPRHCSGISLERVPRIESRALAAIGKINTELGHDTTQGRVHQLCTTESQIGEESCWKPS</sequence>
<reference evidence="2" key="1">
    <citation type="journal article" date="2019" name="Environ. Microbiol.">
        <title>Fungal ecological strategies reflected in gene transcription - a case study of two litter decomposers.</title>
        <authorList>
            <person name="Barbi F."/>
            <person name="Kohler A."/>
            <person name="Barry K."/>
            <person name="Baskaran P."/>
            <person name="Daum C."/>
            <person name="Fauchery L."/>
            <person name="Ihrmark K."/>
            <person name="Kuo A."/>
            <person name="LaButti K."/>
            <person name="Lipzen A."/>
            <person name="Morin E."/>
            <person name="Grigoriev I.V."/>
            <person name="Henrissat B."/>
            <person name="Lindahl B."/>
            <person name="Martin F."/>
        </authorList>
    </citation>
    <scope>NUCLEOTIDE SEQUENCE</scope>
    <source>
        <strain evidence="2">JB14</strain>
    </source>
</reference>
<protein>
    <submittedName>
        <fullName evidence="2">Uncharacterized protein</fullName>
    </submittedName>
</protein>
<feature type="compositionally biased region" description="Low complexity" evidence="1">
    <location>
        <begin position="93"/>
        <end position="107"/>
    </location>
</feature>
<feature type="region of interest" description="Disordered" evidence="1">
    <location>
        <begin position="49"/>
        <end position="119"/>
    </location>
</feature>
<keyword evidence="3" id="KW-1185">Reference proteome</keyword>
<name>A0A6A4I8E5_9AGAR</name>
<feature type="compositionally biased region" description="Low complexity" evidence="1">
    <location>
        <begin position="49"/>
        <end position="60"/>
    </location>
</feature>
<evidence type="ECO:0000256" key="1">
    <source>
        <dbReference type="SAM" id="MobiDB-lite"/>
    </source>
</evidence>
<organism evidence="2 3">
    <name type="scientific">Gymnopus androsaceus JB14</name>
    <dbReference type="NCBI Taxonomy" id="1447944"/>
    <lineage>
        <taxon>Eukaryota</taxon>
        <taxon>Fungi</taxon>
        <taxon>Dikarya</taxon>
        <taxon>Basidiomycota</taxon>
        <taxon>Agaricomycotina</taxon>
        <taxon>Agaricomycetes</taxon>
        <taxon>Agaricomycetidae</taxon>
        <taxon>Agaricales</taxon>
        <taxon>Marasmiineae</taxon>
        <taxon>Omphalotaceae</taxon>
        <taxon>Gymnopus</taxon>
    </lineage>
</organism>
<gene>
    <name evidence="2" type="ORF">BT96DRAFT_1015122</name>
</gene>
<evidence type="ECO:0000313" key="2">
    <source>
        <dbReference type="EMBL" id="KAE9406113.1"/>
    </source>
</evidence>
<dbReference type="AlphaFoldDB" id="A0A6A4I8E5"/>
<evidence type="ECO:0000313" key="3">
    <source>
        <dbReference type="Proteomes" id="UP000799118"/>
    </source>
</evidence>
<accession>A0A6A4I8E5</accession>